<dbReference type="PANTHER" id="PTHR32305">
    <property type="match status" value="1"/>
</dbReference>
<dbReference type="InterPro" id="IPR036444">
    <property type="entry name" value="PLipase_A2_dom_sf"/>
</dbReference>
<dbReference type="Gene3D" id="1.20.90.10">
    <property type="entry name" value="Phospholipase A2 domain"/>
    <property type="match status" value="1"/>
</dbReference>
<dbReference type="InterPro" id="IPR050708">
    <property type="entry name" value="T6SS_VgrG/RHS"/>
</dbReference>
<feature type="region of interest" description="Disordered" evidence="1">
    <location>
        <begin position="395"/>
        <end position="429"/>
    </location>
</feature>
<protein>
    <submittedName>
        <fullName evidence="2">Cell wall-associated polypeptide CWBP200</fullName>
    </submittedName>
</protein>
<dbReference type="PANTHER" id="PTHR32305:SF15">
    <property type="entry name" value="PROTEIN RHSA-RELATED"/>
    <property type="match status" value="1"/>
</dbReference>
<sequence>MPYHDTTTESFGMDDLGNRGTVGLRDNTTDTYVVQPYAANEYASIDSVSLTYDNAGNMTADHRGFEYEYDYENRLVKVTNPGQSVTVAEFDYDALGRRIRRGKYDSQGWQNRLYYYNDNWQVLEEYSIGSSGSGMVWRCVYGNYIDEPLVRSGGATFFYIQDHLYSTAALLNYNGSIAERYEYDAYGNATIWDASFSTTYDRSPNFNEYTFTGRRLDSLHANQLKLMYYRHRYYDPQMGRFLTRDPLGIVPNSKETVMSPYAAHWLGLNLFTGQNLYEYTYSAPLIYLDPAGLFGQCGPGFIGGIIVPDDPWPFGGANFTEACKAHDDCYGGEGPNGCRADKEECDDAFRDAMYAACDAKYGDEKDWFGNPRADWCKEKIADTYYGAVDDHGDASWEKGQENGNCPDPCPGATPGIGPGGNGGGVIRDF</sequence>
<dbReference type="RefSeq" id="WP_146659118.1">
    <property type="nucleotide sequence ID" value="NZ_CP019791.1"/>
</dbReference>
<dbReference type="NCBIfam" id="TIGR03696">
    <property type="entry name" value="Rhs_assc_core"/>
    <property type="match status" value="1"/>
</dbReference>
<dbReference type="GO" id="GO:0004623">
    <property type="term" value="F:phospholipase A2 activity"/>
    <property type="evidence" value="ECO:0007669"/>
    <property type="project" value="InterPro"/>
</dbReference>
<dbReference type="SUPFAM" id="SSF48619">
    <property type="entry name" value="Phospholipase A2, PLA2"/>
    <property type="match status" value="1"/>
</dbReference>
<evidence type="ECO:0000256" key="1">
    <source>
        <dbReference type="SAM" id="MobiDB-lite"/>
    </source>
</evidence>
<dbReference type="OrthoDB" id="291501at2"/>
<accession>A0A1U9NGS5</accession>
<dbReference type="STRING" id="1936003.STSP2_00270"/>
<dbReference type="GO" id="GO:0006644">
    <property type="term" value="P:phospholipid metabolic process"/>
    <property type="evidence" value="ECO:0007669"/>
    <property type="project" value="InterPro"/>
</dbReference>
<gene>
    <name evidence="2" type="primary">wapA_1</name>
    <name evidence="2" type="ORF">STSP2_00270</name>
</gene>
<dbReference type="Gene3D" id="2.180.10.10">
    <property type="entry name" value="RHS repeat-associated core"/>
    <property type="match status" value="1"/>
</dbReference>
<feature type="region of interest" description="Disordered" evidence="1">
    <location>
        <begin position="1"/>
        <end position="25"/>
    </location>
</feature>
<dbReference type="GO" id="GO:0050482">
    <property type="term" value="P:arachidonate secretion"/>
    <property type="evidence" value="ECO:0007669"/>
    <property type="project" value="InterPro"/>
</dbReference>
<evidence type="ECO:0000313" key="3">
    <source>
        <dbReference type="Proteomes" id="UP000189674"/>
    </source>
</evidence>
<dbReference type="KEGG" id="alus:STSP2_00270"/>
<evidence type="ECO:0000313" key="2">
    <source>
        <dbReference type="EMBL" id="AQT67129.1"/>
    </source>
</evidence>
<organism evidence="2 3">
    <name type="scientific">Anaerohalosphaera lusitana</name>
    <dbReference type="NCBI Taxonomy" id="1936003"/>
    <lineage>
        <taxon>Bacteria</taxon>
        <taxon>Pseudomonadati</taxon>
        <taxon>Planctomycetota</taxon>
        <taxon>Phycisphaerae</taxon>
        <taxon>Sedimentisphaerales</taxon>
        <taxon>Anaerohalosphaeraceae</taxon>
        <taxon>Anaerohalosphaera</taxon>
    </lineage>
</organism>
<dbReference type="InterPro" id="IPR006530">
    <property type="entry name" value="YD"/>
</dbReference>
<feature type="compositionally biased region" description="Gly residues" evidence="1">
    <location>
        <begin position="414"/>
        <end position="429"/>
    </location>
</feature>
<dbReference type="AlphaFoldDB" id="A0A1U9NGS5"/>
<proteinExistence type="predicted"/>
<keyword evidence="3" id="KW-1185">Reference proteome</keyword>
<dbReference type="EMBL" id="CP019791">
    <property type="protein sequence ID" value="AQT67129.1"/>
    <property type="molecule type" value="Genomic_DNA"/>
</dbReference>
<reference evidence="3" key="1">
    <citation type="submission" date="2017-02" db="EMBL/GenBank/DDBJ databases">
        <title>Comparative genomics and description of representatives of a novel lineage of planctomycetes thriving in anoxic sediments.</title>
        <authorList>
            <person name="Spring S."/>
            <person name="Bunk B."/>
            <person name="Sproer C."/>
        </authorList>
    </citation>
    <scope>NUCLEOTIDE SEQUENCE [LARGE SCALE GENOMIC DNA]</scope>
    <source>
        <strain evidence="3">ST-NAGAB-D1</strain>
    </source>
</reference>
<dbReference type="NCBIfam" id="TIGR01643">
    <property type="entry name" value="YD_repeat_2x"/>
    <property type="match status" value="1"/>
</dbReference>
<dbReference type="Proteomes" id="UP000189674">
    <property type="component" value="Chromosome"/>
</dbReference>
<dbReference type="InterPro" id="IPR022385">
    <property type="entry name" value="Rhs_assc_core"/>
</dbReference>
<name>A0A1U9NGS5_9BACT</name>